<dbReference type="EMBL" id="JACHKF010000001">
    <property type="protein sequence ID" value="MBB6567983.1"/>
    <property type="molecule type" value="Genomic_DNA"/>
</dbReference>
<protein>
    <submittedName>
        <fullName evidence="2">Catechol 2,3-dioxygenase-like lactoylglutathione lyase family enzyme</fullName>
    </submittedName>
    <submittedName>
        <fullName evidence="3">VOC family protein</fullName>
    </submittedName>
</protein>
<proteinExistence type="predicted"/>
<feature type="domain" description="Glyoxalase-like" evidence="1">
    <location>
        <begin position="8"/>
        <end position="118"/>
    </location>
</feature>
<dbReference type="PANTHER" id="PTHR35908:SF1">
    <property type="entry name" value="CONSERVED PROTEIN"/>
    <property type="match status" value="1"/>
</dbReference>
<dbReference type="Proteomes" id="UP000534306">
    <property type="component" value="Unassembled WGS sequence"/>
</dbReference>
<evidence type="ECO:0000313" key="5">
    <source>
        <dbReference type="Proteomes" id="UP000553957"/>
    </source>
</evidence>
<dbReference type="InterPro" id="IPR029068">
    <property type="entry name" value="Glyas_Bleomycin-R_OHBP_Dase"/>
</dbReference>
<dbReference type="SUPFAM" id="SSF54593">
    <property type="entry name" value="Glyoxalase/Bleomycin resistance protein/Dihydroxybiphenyl dioxygenase"/>
    <property type="match status" value="1"/>
</dbReference>
<reference evidence="3 4" key="1">
    <citation type="submission" date="2020-05" db="EMBL/GenBank/DDBJ databases">
        <title>Genome sequence of Kribbella sandramycini ATCC 39419.</title>
        <authorList>
            <person name="Maclea K.S."/>
            <person name="Fair J.L."/>
        </authorList>
    </citation>
    <scope>NUCLEOTIDE SEQUENCE [LARGE SCALE GENOMIC DNA]</scope>
    <source>
        <strain evidence="3 4">ATCC 39419</strain>
    </source>
</reference>
<evidence type="ECO:0000313" key="4">
    <source>
        <dbReference type="Proteomes" id="UP000534306"/>
    </source>
</evidence>
<dbReference type="RefSeq" id="WP_171671107.1">
    <property type="nucleotide sequence ID" value="NZ_BAAAGT010000003.1"/>
</dbReference>
<evidence type="ECO:0000259" key="1">
    <source>
        <dbReference type="Pfam" id="PF18029"/>
    </source>
</evidence>
<gene>
    <name evidence="2" type="ORF">HNR71_003620</name>
    <name evidence="3" type="ORF">HPO96_04100</name>
</gene>
<dbReference type="PANTHER" id="PTHR35908">
    <property type="entry name" value="HYPOTHETICAL FUSION PROTEIN"/>
    <property type="match status" value="1"/>
</dbReference>
<keyword evidence="4" id="KW-1185">Reference proteome</keyword>
<comment type="caution">
    <text evidence="3">The sequence shown here is derived from an EMBL/GenBank/DDBJ whole genome shotgun (WGS) entry which is preliminary data.</text>
</comment>
<dbReference type="CDD" id="cd06587">
    <property type="entry name" value="VOC"/>
    <property type="match status" value="1"/>
</dbReference>
<dbReference type="Gene3D" id="3.10.180.10">
    <property type="entry name" value="2,3-Dihydroxybiphenyl 1,2-Dioxygenase, domain 1"/>
    <property type="match status" value="1"/>
</dbReference>
<keyword evidence="2" id="KW-0456">Lyase</keyword>
<accession>A0A7Y4NY35</accession>
<sequence length="126" mass="13471">MASRISELILQARDPEALAAFWCAVLDFGIIDREGPDVVIGPPDGFGGLQPTLILALTESPDPVNLRLHLDVSPVDRTQEAELGRLLALGARHADVGQTGAEPWHVLADPEGNTFCLLRDRLGGQG</sequence>
<dbReference type="GO" id="GO:0051213">
    <property type="term" value="F:dioxygenase activity"/>
    <property type="evidence" value="ECO:0007669"/>
    <property type="project" value="UniProtKB-KW"/>
</dbReference>
<reference evidence="2 5" key="2">
    <citation type="submission" date="2020-08" db="EMBL/GenBank/DDBJ databases">
        <title>Sequencing the genomes of 1000 actinobacteria strains.</title>
        <authorList>
            <person name="Klenk H.-P."/>
        </authorList>
    </citation>
    <scope>NUCLEOTIDE SEQUENCE [LARGE SCALE GENOMIC DNA]</scope>
    <source>
        <strain evidence="2 5">DSM 15626</strain>
    </source>
</reference>
<evidence type="ECO:0000313" key="3">
    <source>
        <dbReference type="EMBL" id="NOL39423.1"/>
    </source>
</evidence>
<organism evidence="3 4">
    <name type="scientific">Kribbella sandramycini</name>
    <dbReference type="NCBI Taxonomy" id="60450"/>
    <lineage>
        <taxon>Bacteria</taxon>
        <taxon>Bacillati</taxon>
        <taxon>Actinomycetota</taxon>
        <taxon>Actinomycetes</taxon>
        <taxon>Propionibacteriales</taxon>
        <taxon>Kribbellaceae</taxon>
        <taxon>Kribbella</taxon>
    </lineage>
</organism>
<dbReference type="EMBL" id="JABJRC010000001">
    <property type="protein sequence ID" value="NOL39423.1"/>
    <property type="molecule type" value="Genomic_DNA"/>
</dbReference>
<name>A0A7Y4NY35_9ACTN</name>
<dbReference type="Proteomes" id="UP000553957">
    <property type="component" value="Unassembled WGS sequence"/>
</dbReference>
<keyword evidence="2" id="KW-0223">Dioxygenase</keyword>
<dbReference type="GO" id="GO:0016829">
    <property type="term" value="F:lyase activity"/>
    <property type="evidence" value="ECO:0007669"/>
    <property type="project" value="UniProtKB-KW"/>
</dbReference>
<evidence type="ECO:0000313" key="2">
    <source>
        <dbReference type="EMBL" id="MBB6567983.1"/>
    </source>
</evidence>
<dbReference type="InterPro" id="IPR041581">
    <property type="entry name" value="Glyoxalase_6"/>
</dbReference>
<dbReference type="Pfam" id="PF18029">
    <property type="entry name" value="Glyoxalase_6"/>
    <property type="match status" value="1"/>
</dbReference>
<keyword evidence="2" id="KW-0560">Oxidoreductase</keyword>
<dbReference type="AlphaFoldDB" id="A0A7Y4NY35"/>